<feature type="domain" description="Creatinase N-terminal" evidence="3">
    <location>
        <begin position="14"/>
        <end position="137"/>
    </location>
</feature>
<dbReference type="RefSeq" id="WP_272984788.1">
    <property type="nucleotide sequence ID" value="NZ_DSFH01000010.1"/>
</dbReference>
<dbReference type="InterPro" id="IPR000587">
    <property type="entry name" value="Creatinase_N"/>
</dbReference>
<keyword evidence="1" id="KW-0472">Membrane</keyword>
<dbReference type="EMBL" id="PNIM01000003">
    <property type="protein sequence ID" value="PMB75955.1"/>
    <property type="molecule type" value="Genomic_DNA"/>
</dbReference>
<dbReference type="Proteomes" id="UP000886076">
    <property type="component" value="Unassembled WGS sequence"/>
</dbReference>
<evidence type="ECO:0000313" key="5">
    <source>
        <dbReference type="EMBL" id="PMB75955.1"/>
    </source>
</evidence>
<organism evidence="5 6">
    <name type="scientific">Fervidicoccus fontis</name>
    <dbReference type="NCBI Taxonomy" id="683846"/>
    <lineage>
        <taxon>Archaea</taxon>
        <taxon>Thermoproteota</taxon>
        <taxon>Thermoprotei</taxon>
        <taxon>Fervidicoccales</taxon>
        <taxon>Fervidicoccaceae</taxon>
        <taxon>Fervidicoccus</taxon>
    </lineage>
</organism>
<keyword evidence="4" id="KW-0378">Hydrolase</keyword>
<dbReference type="InterPro" id="IPR036005">
    <property type="entry name" value="Creatinase/aminopeptidase-like"/>
</dbReference>
<sequence length="362" mass="41120">MKEVKRGRVKKILSYGLDSIVVTSGSNFFYLTGLKIETFERPLLLFMSEDYSFLLAPKLEMERLGDLNVTESLFYDDATDPFKIIESTPTLKNILRKGVKIGVDPNLRFSFFYKLNNIFKDVNFVDASEEIQLARMIKEEEEIKNIEKASNILSKIFETAQESISPGISEAEVRFNLMKKASELGASSYDFIAIQSGENTAIPHHEFSSRKIRRGDLIVIDAVVSYNWYNADLTRVFSLGKPNEEVLSIYSFVRQAQKIGIESSISNVTAKSIDEKVRNYFKEREIDQFFIHRTGHGLGIDAHEKPFISSTSNDIIENGQVFTIEPGLYFPGKFGIRLEVDVVIKEGKPHIIGDFPLDIVII</sequence>
<dbReference type="PANTHER" id="PTHR46112">
    <property type="entry name" value="AMINOPEPTIDASE"/>
    <property type="match status" value="1"/>
</dbReference>
<proteinExistence type="predicted"/>
<dbReference type="EMBL" id="DSFH01000010">
    <property type="protein sequence ID" value="HEW63517.1"/>
    <property type="molecule type" value="Genomic_DNA"/>
</dbReference>
<keyword evidence="1" id="KW-1133">Transmembrane helix</keyword>
<dbReference type="GO" id="GO:0004177">
    <property type="term" value="F:aminopeptidase activity"/>
    <property type="evidence" value="ECO:0007669"/>
    <property type="project" value="UniProtKB-KW"/>
</dbReference>
<dbReference type="SUPFAM" id="SSF53092">
    <property type="entry name" value="Creatinase/prolidase N-terminal domain"/>
    <property type="match status" value="1"/>
</dbReference>
<dbReference type="InterPro" id="IPR029149">
    <property type="entry name" value="Creatin/AminoP/Spt16_N"/>
</dbReference>
<evidence type="ECO:0000259" key="2">
    <source>
        <dbReference type="Pfam" id="PF00557"/>
    </source>
</evidence>
<keyword evidence="4" id="KW-0645">Protease</keyword>
<dbReference type="AlphaFoldDB" id="A0A2J6N3R0"/>
<reference evidence="5 6" key="1">
    <citation type="submission" date="2018-01" db="EMBL/GenBank/DDBJ databases">
        <title>Metagenomic assembled genomes from two thermal pools in the Uzon Caldera, Kamchatka, Russia.</title>
        <authorList>
            <person name="Wilkins L."/>
            <person name="Ettinger C."/>
        </authorList>
    </citation>
    <scope>NUCLEOTIDE SEQUENCE [LARGE SCALE GENOMIC DNA]</scope>
    <source>
        <strain evidence="5">ZAV-06</strain>
    </source>
</reference>
<dbReference type="SUPFAM" id="SSF55920">
    <property type="entry name" value="Creatinase/aminopeptidase"/>
    <property type="match status" value="1"/>
</dbReference>
<evidence type="ECO:0000313" key="6">
    <source>
        <dbReference type="Proteomes" id="UP000237153"/>
    </source>
</evidence>
<keyword evidence="1" id="KW-0812">Transmembrane</keyword>
<dbReference type="PANTHER" id="PTHR46112:SF9">
    <property type="entry name" value="XAA-PRO AMINOPEPTIDASE"/>
    <property type="match status" value="1"/>
</dbReference>
<dbReference type="Pfam" id="PF01321">
    <property type="entry name" value="Creatinase_N"/>
    <property type="match status" value="1"/>
</dbReference>
<dbReference type="Gene3D" id="3.90.230.10">
    <property type="entry name" value="Creatinase/methionine aminopeptidase superfamily"/>
    <property type="match status" value="1"/>
</dbReference>
<gene>
    <name evidence="5" type="ORF">C0188_00755</name>
    <name evidence="4" type="ORF">ENO39_00440</name>
</gene>
<reference evidence="4" key="2">
    <citation type="journal article" date="2020" name="mSystems">
        <title>Genome- and Community-Level Interaction Insights into Carbon Utilization and Element Cycling Functions of Hydrothermarchaeota in Hydrothermal Sediment.</title>
        <authorList>
            <person name="Zhou Z."/>
            <person name="Liu Y."/>
            <person name="Xu W."/>
            <person name="Pan J."/>
            <person name="Luo Z.H."/>
            <person name="Li M."/>
        </authorList>
    </citation>
    <scope>NUCLEOTIDE SEQUENCE [LARGE SCALE GENOMIC DNA]</scope>
    <source>
        <strain evidence="4">SpSt-1261</strain>
    </source>
</reference>
<evidence type="ECO:0000259" key="3">
    <source>
        <dbReference type="Pfam" id="PF01321"/>
    </source>
</evidence>
<evidence type="ECO:0000313" key="4">
    <source>
        <dbReference type="EMBL" id="HEW63517.1"/>
    </source>
</evidence>
<feature type="transmembrane region" description="Helical" evidence="1">
    <location>
        <begin position="12"/>
        <end position="31"/>
    </location>
</feature>
<protein>
    <submittedName>
        <fullName evidence="4">Aminopeptidase P family protein</fullName>
    </submittedName>
</protein>
<name>A0A2J6N3R0_9CREN</name>
<dbReference type="Pfam" id="PF00557">
    <property type="entry name" value="Peptidase_M24"/>
    <property type="match status" value="1"/>
</dbReference>
<dbReference type="InterPro" id="IPR050659">
    <property type="entry name" value="Peptidase_M24B"/>
</dbReference>
<accession>A0A2J6N3R0</accession>
<dbReference type="Proteomes" id="UP000237153">
    <property type="component" value="Unassembled WGS sequence"/>
</dbReference>
<dbReference type="Gene3D" id="3.40.350.10">
    <property type="entry name" value="Creatinase/prolidase N-terminal domain"/>
    <property type="match status" value="1"/>
</dbReference>
<feature type="domain" description="Peptidase M24" evidence="2">
    <location>
        <begin position="145"/>
        <end position="346"/>
    </location>
</feature>
<keyword evidence="4" id="KW-0031">Aminopeptidase</keyword>
<evidence type="ECO:0000256" key="1">
    <source>
        <dbReference type="SAM" id="Phobius"/>
    </source>
</evidence>
<comment type="caution">
    <text evidence="5">The sequence shown here is derived from an EMBL/GenBank/DDBJ whole genome shotgun (WGS) entry which is preliminary data.</text>
</comment>
<dbReference type="InterPro" id="IPR000994">
    <property type="entry name" value="Pept_M24"/>
</dbReference>